<dbReference type="EMBL" id="LJYW01000001">
    <property type="protein sequence ID" value="KPL53708.1"/>
    <property type="molecule type" value="Genomic_DNA"/>
</dbReference>
<evidence type="ECO:0000256" key="4">
    <source>
        <dbReference type="ARBA" id="ARBA00022982"/>
    </source>
</evidence>
<dbReference type="AlphaFoldDB" id="A0A0P6VM41"/>
<keyword evidence="5 6" id="KW-0408">Iron</keyword>
<keyword evidence="9" id="KW-1185">Reference proteome</keyword>
<reference evidence="8 9" key="2">
    <citation type="submission" date="2015-10" db="EMBL/GenBank/DDBJ databases">
        <title>Draft Genome Sequence of Prosthecomicrobium hirschii ATCC 27832.</title>
        <authorList>
            <person name="Daniel J."/>
            <person name="Givan S.A."/>
            <person name="Brun Y.V."/>
            <person name="Brown P.J."/>
        </authorList>
    </citation>
    <scope>NUCLEOTIDE SEQUENCE [LARGE SCALE GENOMIC DNA]</scope>
    <source>
        <strain evidence="8 9">16</strain>
    </source>
</reference>
<evidence type="ECO:0000256" key="3">
    <source>
        <dbReference type="ARBA" id="ARBA00022723"/>
    </source>
</evidence>
<dbReference type="Proteomes" id="UP000048984">
    <property type="component" value="Unassembled WGS sequence"/>
</dbReference>
<dbReference type="Gene3D" id="1.10.760.10">
    <property type="entry name" value="Cytochrome c-like domain"/>
    <property type="match status" value="1"/>
</dbReference>
<gene>
    <name evidence="8" type="ORF">ABB55_17045</name>
</gene>
<dbReference type="InterPro" id="IPR036909">
    <property type="entry name" value="Cyt_c-like_dom_sf"/>
</dbReference>
<dbReference type="PROSITE" id="PS51007">
    <property type="entry name" value="CYTC"/>
    <property type="match status" value="1"/>
</dbReference>
<sequence length="129" mass="13627">MTIGGEAGPMRNTKKATILLAAMAVDAGSSGIVSGATPPPPIARVIEGDRALGEYLSGECVTCHQLSGNYDGIPSIVGWPAPWLVEAMNDFKAHKRANPVMQTIAGRYSAEEIAALAVYFESLMKQPPR</sequence>
<dbReference type="PANTHER" id="PTHR33751:SF9">
    <property type="entry name" value="CYTOCHROME C4"/>
    <property type="match status" value="1"/>
</dbReference>
<organism evidence="8 9">
    <name type="scientific">Prosthecodimorpha hirschii</name>
    <dbReference type="NCBI Taxonomy" id="665126"/>
    <lineage>
        <taxon>Bacteria</taxon>
        <taxon>Pseudomonadati</taxon>
        <taxon>Pseudomonadota</taxon>
        <taxon>Alphaproteobacteria</taxon>
        <taxon>Hyphomicrobiales</taxon>
        <taxon>Ancalomicrobiaceae</taxon>
        <taxon>Prosthecodimorpha</taxon>
    </lineage>
</organism>
<reference evidence="8 9" key="1">
    <citation type="submission" date="2015-09" db="EMBL/GenBank/DDBJ databases">
        <authorList>
            <person name="Jackson K.R."/>
            <person name="Lunt B.L."/>
            <person name="Fisher J.N.B."/>
            <person name="Gardner A.V."/>
            <person name="Bailey M.E."/>
            <person name="Deus L.M."/>
            <person name="Earl A.S."/>
            <person name="Gibby P.D."/>
            <person name="Hartmann K.A."/>
            <person name="Liu J.E."/>
            <person name="Manci A.M."/>
            <person name="Nielsen D.A."/>
            <person name="Solomon M.B."/>
            <person name="Breakwell D.P."/>
            <person name="Burnett S.H."/>
            <person name="Grose J.H."/>
        </authorList>
    </citation>
    <scope>NUCLEOTIDE SEQUENCE [LARGE SCALE GENOMIC DNA]</scope>
    <source>
        <strain evidence="8 9">16</strain>
    </source>
</reference>
<evidence type="ECO:0000313" key="9">
    <source>
        <dbReference type="Proteomes" id="UP000048984"/>
    </source>
</evidence>
<keyword evidence="2 6" id="KW-0349">Heme</keyword>
<evidence type="ECO:0000256" key="6">
    <source>
        <dbReference type="PROSITE-ProRule" id="PRU00433"/>
    </source>
</evidence>
<evidence type="ECO:0000313" key="8">
    <source>
        <dbReference type="EMBL" id="KPL53708.1"/>
    </source>
</evidence>
<keyword evidence="3 6" id="KW-0479">Metal-binding</keyword>
<comment type="caution">
    <text evidence="8">The sequence shown here is derived from an EMBL/GenBank/DDBJ whole genome shotgun (WGS) entry which is preliminary data.</text>
</comment>
<dbReference type="PANTHER" id="PTHR33751">
    <property type="entry name" value="CBB3-TYPE CYTOCHROME C OXIDASE SUBUNIT FIXP"/>
    <property type="match status" value="1"/>
</dbReference>
<proteinExistence type="predicted"/>
<keyword evidence="1" id="KW-0813">Transport</keyword>
<dbReference type="SUPFAM" id="SSF46626">
    <property type="entry name" value="Cytochrome c"/>
    <property type="match status" value="1"/>
</dbReference>
<evidence type="ECO:0000256" key="1">
    <source>
        <dbReference type="ARBA" id="ARBA00022448"/>
    </source>
</evidence>
<name>A0A0P6VM41_9HYPH</name>
<dbReference type="STRING" id="665126.ABB55_17045"/>
<evidence type="ECO:0000256" key="2">
    <source>
        <dbReference type="ARBA" id="ARBA00022617"/>
    </source>
</evidence>
<dbReference type="InterPro" id="IPR009056">
    <property type="entry name" value="Cyt_c-like_dom"/>
</dbReference>
<feature type="domain" description="Cytochrome c" evidence="7">
    <location>
        <begin position="48"/>
        <end position="124"/>
    </location>
</feature>
<accession>A0A0P6VM41</accession>
<dbReference type="GO" id="GO:0046872">
    <property type="term" value="F:metal ion binding"/>
    <property type="evidence" value="ECO:0007669"/>
    <property type="project" value="UniProtKB-KW"/>
</dbReference>
<evidence type="ECO:0000256" key="5">
    <source>
        <dbReference type="ARBA" id="ARBA00023004"/>
    </source>
</evidence>
<dbReference type="GO" id="GO:0009055">
    <property type="term" value="F:electron transfer activity"/>
    <property type="evidence" value="ECO:0007669"/>
    <property type="project" value="InterPro"/>
</dbReference>
<protein>
    <recommendedName>
        <fullName evidence="7">Cytochrome c domain-containing protein</fullName>
    </recommendedName>
</protein>
<dbReference type="GO" id="GO:0020037">
    <property type="term" value="F:heme binding"/>
    <property type="evidence" value="ECO:0007669"/>
    <property type="project" value="InterPro"/>
</dbReference>
<keyword evidence="4" id="KW-0249">Electron transport</keyword>
<dbReference type="InterPro" id="IPR050597">
    <property type="entry name" value="Cytochrome_c_Oxidase_Subunit"/>
</dbReference>
<evidence type="ECO:0000259" key="7">
    <source>
        <dbReference type="PROSITE" id="PS51007"/>
    </source>
</evidence>